<proteinExistence type="predicted"/>
<comment type="caution">
    <text evidence="2">The sequence shown here is derived from an EMBL/GenBank/DDBJ whole genome shotgun (WGS) entry which is preliminary data.</text>
</comment>
<dbReference type="InterPro" id="IPR029058">
    <property type="entry name" value="AB_hydrolase_fold"/>
</dbReference>
<dbReference type="Pfam" id="PF12697">
    <property type="entry name" value="Abhydrolase_6"/>
    <property type="match status" value="1"/>
</dbReference>
<dbReference type="OrthoDB" id="9808398at2"/>
<sequence length="304" mass="34706">MLGTMHIINRVFSYIATADDYLNKDSYKYYNWRFGKIAYKKKGNGSPILLVHNFNVCSSSDEWKNIEGELSKTNTVYSIDLLGCGCSDHPALTYTNFLYVQLITDFIKHVIGEKTDIIVSGDSSSFVLMASANDETIINRITMINPQNLISLAKVPTKRTKLIKHLLFTPVIGTFIYNMKINKRTISQDFKSSYYYDQNAVSEKDILTCFESSHKDRGRSKYLYACQKSRYTNANILFCLSKLNNSIFIIIGNGNPENTLSASQYQNQLPSIEIVGIDNTKQLPHVEKPDEFIEQIRILFSDEE</sequence>
<dbReference type="SUPFAM" id="SSF53474">
    <property type="entry name" value="alpha/beta-Hydrolases"/>
    <property type="match status" value="1"/>
</dbReference>
<dbReference type="GO" id="GO:0016787">
    <property type="term" value="F:hydrolase activity"/>
    <property type="evidence" value="ECO:0007669"/>
    <property type="project" value="UniProtKB-KW"/>
</dbReference>
<reference evidence="2" key="1">
    <citation type="submission" date="2019-07" db="EMBL/GenBank/DDBJ databases">
        <authorList>
            <person name="Wongkuna S."/>
            <person name="Scaria J."/>
        </authorList>
    </citation>
    <scope>NUCLEOTIDE SEQUENCE [LARGE SCALE GENOMIC DNA]</scope>
    <source>
        <strain evidence="2">SW178</strain>
    </source>
</reference>
<gene>
    <name evidence="2" type="ORF">FNY66_08055</name>
</gene>
<evidence type="ECO:0000313" key="2">
    <source>
        <dbReference type="EMBL" id="KAA8501574.1"/>
    </source>
</evidence>
<accession>A0A5M9HX67</accession>
<dbReference type="AlphaFoldDB" id="A0A5M9HX67"/>
<protein>
    <submittedName>
        <fullName evidence="2">Alpha/beta hydrolase</fullName>
    </submittedName>
</protein>
<dbReference type="PANTHER" id="PTHR46438">
    <property type="entry name" value="ALPHA/BETA-HYDROLASES SUPERFAMILY PROTEIN"/>
    <property type="match status" value="1"/>
</dbReference>
<evidence type="ECO:0000259" key="1">
    <source>
        <dbReference type="Pfam" id="PF12697"/>
    </source>
</evidence>
<name>A0A5M9HX67_9FIRM</name>
<feature type="domain" description="AB hydrolase-1" evidence="1">
    <location>
        <begin position="48"/>
        <end position="294"/>
    </location>
</feature>
<dbReference type="Proteomes" id="UP000322025">
    <property type="component" value="Unassembled WGS sequence"/>
</dbReference>
<dbReference type="EMBL" id="VMSO01000008">
    <property type="protein sequence ID" value="KAA8501574.1"/>
    <property type="molecule type" value="Genomic_DNA"/>
</dbReference>
<dbReference type="InterPro" id="IPR000073">
    <property type="entry name" value="AB_hydrolase_1"/>
</dbReference>
<keyword evidence="2" id="KW-0378">Hydrolase</keyword>
<keyword evidence="3" id="KW-1185">Reference proteome</keyword>
<organism evidence="2 3">
    <name type="scientific">Mediterraneibacter catenae</name>
    <dbReference type="NCBI Taxonomy" id="2594882"/>
    <lineage>
        <taxon>Bacteria</taxon>
        <taxon>Bacillati</taxon>
        <taxon>Bacillota</taxon>
        <taxon>Clostridia</taxon>
        <taxon>Lachnospirales</taxon>
        <taxon>Lachnospiraceae</taxon>
        <taxon>Mediterraneibacter</taxon>
    </lineage>
</organism>
<evidence type="ECO:0000313" key="3">
    <source>
        <dbReference type="Proteomes" id="UP000322025"/>
    </source>
</evidence>
<dbReference type="Gene3D" id="3.40.50.1820">
    <property type="entry name" value="alpha/beta hydrolase"/>
    <property type="match status" value="1"/>
</dbReference>
<dbReference type="PANTHER" id="PTHR46438:SF2">
    <property type="entry name" value="ALPHA_BETA-HYDROLASES SUPERFAMILY PROTEIN"/>
    <property type="match status" value="1"/>
</dbReference>